<feature type="region of interest" description="Disordered" evidence="1">
    <location>
        <begin position="128"/>
        <end position="158"/>
    </location>
</feature>
<gene>
    <name evidence="2" type="ORF">PGQ11_010891</name>
</gene>
<comment type="caution">
    <text evidence="2">The sequence shown here is derived from an EMBL/GenBank/DDBJ whole genome shotgun (WGS) entry which is preliminary data.</text>
</comment>
<protein>
    <submittedName>
        <fullName evidence="2">Uncharacterized protein</fullName>
    </submittedName>
</protein>
<organism evidence="2 3">
    <name type="scientific">Apiospora arundinis</name>
    <dbReference type="NCBI Taxonomy" id="335852"/>
    <lineage>
        <taxon>Eukaryota</taxon>
        <taxon>Fungi</taxon>
        <taxon>Dikarya</taxon>
        <taxon>Ascomycota</taxon>
        <taxon>Pezizomycotina</taxon>
        <taxon>Sordariomycetes</taxon>
        <taxon>Xylariomycetidae</taxon>
        <taxon>Amphisphaeriales</taxon>
        <taxon>Apiosporaceae</taxon>
        <taxon>Apiospora</taxon>
    </lineage>
</organism>
<evidence type="ECO:0000256" key="1">
    <source>
        <dbReference type="SAM" id="MobiDB-lite"/>
    </source>
</evidence>
<evidence type="ECO:0000313" key="3">
    <source>
        <dbReference type="Proteomes" id="UP001390339"/>
    </source>
</evidence>
<dbReference type="PANTHER" id="PTHR38887:SF1">
    <property type="entry name" value="RAS MODIFICATION PROTEIN ERF4"/>
    <property type="match status" value="1"/>
</dbReference>
<keyword evidence="3" id="KW-1185">Reference proteome</keyword>
<proteinExistence type="predicted"/>
<accession>A0ABR2HXW9</accession>
<dbReference type="InterPro" id="IPR053221">
    <property type="entry name" value="Burnettramic_acid_biosynth"/>
</dbReference>
<dbReference type="Proteomes" id="UP001390339">
    <property type="component" value="Unassembled WGS sequence"/>
</dbReference>
<reference evidence="2 3" key="1">
    <citation type="journal article" date="2024" name="IMA Fungus">
        <title>Apiospora arundinis, a panoply of carbohydrate-active enzymes and secondary metabolites.</title>
        <authorList>
            <person name="Sorensen T."/>
            <person name="Petersen C."/>
            <person name="Muurmann A.T."/>
            <person name="Christiansen J.V."/>
            <person name="Brundto M.L."/>
            <person name="Overgaard C.K."/>
            <person name="Boysen A.T."/>
            <person name="Wollenberg R.D."/>
            <person name="Larsen T.O."/>
            <person name="Sorensen J.L."/>
            <person name="Nielsen K.L."/>
            <person name="Sondergaard T.E."/>
        </authorList>
    </citation>
    <scope>NUCLEOTIDE SEQUENCE [LARGE SCALE GENOMIC DNA]</scope>
    <source>
        <strain evidence="2 3">AAU 773</strain>
    </source>
</reference>
<dbReference type="EMBL" id="JAPCWZ010000007">
    <property type="protein sequence ID" value="KAK8854979.1"/>
    <property type="molecule type" value="Genomic_DNA"/>
</dbReference>
<name>A0ABR2HXW9_9PEZI</name>
<dbReference type="PANTHER" id="PTHR38887">
    <property type="entry name" value="CHROMOSOME 21, WHOLE GENOME SHOTGUN SEQUENCE"/>
    <property type="match status" value="1"/>
</dbReference>
<sequence length="283" mass="30160">MPNVSCKDDLYIDYETSASQSLQPSHAQQYYQRSISFPTCRTESPPSYTPQTAAERPVVVPQQRPFATAPFFPAYAPSLRSHGIAPATWHQFVASMNEAVGTVPSVSDQALAHARSLHHRIRSASEGMWTSLSHSHSGNGSGNVAAGRTSPLPGGSQRTLREERVIATLAAANIAWFHPRGLHVAMMDTTVLAGRLVTADGGSSGDRRGIVPSRLIEAARPRRDEGPAAQLVGLRPWVAELEVDAAVAADPSKILDLAPDSLWLVVTCRSSGGEVPASPQGSV</sequence>
<evidence type="ECO:0000313" key="2">
    <source>
        <dbReference type="EMBL" id="KAK8854979.1"/>
    </source>
</evidence>